<dbReference type="OrthoDB" id="3261136at2759"/>
<feature type="non-terminal residue" evidence="1">
    <location>
        <position position="155"/>
    </location>
</feature>
<dbReference type="STRING" id="27342.A0A0H2S4S2"/>
<proteinExistence type="predicted"/>
<evidence type="ECO:0008006" key="3">
    <source>
        <dbReference type="Google" id="ProtNLM"/>
    </source>
</evidence>
<keyword evidence="2" id="KW-1185">Reference proteome</keyword>
<name>A0A0H2S4S2_9AGAM</name>
<gene>
    <name evidence="1" type="ORF">SCHPADRAFT_795760</name>
</gene>
<organism evidence="1 2">
    <name type="scientific">Schizopora paradoxa</name>
    <dbReference type="NCBI Taxonomy" id="27342"/>
    <lineage>
        <taxon>Eukaryota</taxon>
        <taxon>Fungi</taxon>
        <taxon>Dikarya</taxon>
        <taxon>Basidiomycota</taxon>
        <taxon>Agaricomycotina</taxon>
        <taxon>Agaricomycetes</taxon>
        <taxon>Hymenochaetales</taxon>
        <taxon>Schizoporaceae</taxon>
        <taxon>Schizopora</taxon>
    </lineage>
</organism>
<dbReference type="EMBL" id="KQ085913">
    <property type="protein sequence ID" value="KLO16683.1"/>
    <property type="molecule type" value="Genomic_DNA"/>
</dbReference>
<dbReference type="InParanoid" id="A0A0H2S4S2"/>
<dbReference type="Proteomes" id="UP000053477">
    <property type="component" value="Unassembled WGS sequence"/>
</dbReference>
<protein>
    <recommendedName>
        <fullName evidence="3">Endonuclease/exonuclease/phosphatase domain-containing protein</fullName>
    </recommendedName>
</protein>
<dbReference type="AlphaFoldDB" id="A0A0H2S4S2"/>
<evidence type="ECO:0000313" key="1">
    <source>
        <dbReference type="EMBL" id="KLO16683.1"/>
    </source>
</evidence>
<sequence length="155" mass="17847">MALPAQIPTLQACNSKNLTRVDNVFVSEGAIQDVVYCNAHPEDRPMKTDHFPIRTIVDCSIPKAEEWPKRNFRAVEWADFIATLREALVVDGVQGEVFSIEELRQTYNKVMAAINTAVNAHVPFVKPSPYQKMWWSKELGVMVVQKRRMQRRAYR</sequence>
<evidence type="ECO:0000313" key="2">
    <source>
        <dbReference type="Proteomes" id="UP000053477"/>
    </source>
</evidence>
<reference evidence="1 2" key="1">
    <citation type="submission" date="2015-04" db="EMBL/GenBank/DDBJ databases">
        <title>Complete genome sequence of Schizopora paradoxa KUC8140, a cosmopolitan wood degrader in East Asia.</title>
        <authorList>
            <consortium name="DOE Joint Genome Institute"/>
            <person name="Min B."/>
            <person name="Park H."/>
            <person name="Jang Y."/>
            <person name="Kim J.-J."/>
            <person name="Kim K.H."/>
            <person name="Pangilinan J."/>
            <person name="Lipzen A."/>
            <person name="Riley R."/>
            <person name="Grigoriev I.V."/>
            <person name="Spatafora J.W."/>
            <person name="Choi I.-G."/>
        </authorList>
    </citation>
    <scope>NUCLEOTIDE SEQUENCE [LARGE SCALE GENOMIC DNA]</scope>
    <source>
        <strain evidence="1 2">KUC8140</strain>
    </source>
</reference>
<accession>A0A0H2S4S2</accession>